<keyword evidence="4" id="KW-0720">Serine protease</keyword>
<dbReference type="GeneID" id="79790730"/>
<name>A0ABY9AME2_PARCI</name>
<keyword evidence="5" id="KW-1015">Disulfide bond</keyword>
<keyword evidence="3" id="KW-0378">Hydrolase</keyword>
<sequence length="419" mass="45484">MIAKKMILSMVSFFSISLNVTAQPLVPSSEEAPAVFHFTKEQALAASGLDVIATEKNQKIVEALGKNTVSIKELAGDTFAGSWIHYDENHEAQQFFATTVPLNLHKSRMAGSEGKIFFIQVKYSYKELETIREKIFDAFKDSARLGDPLVYGIGIDEEKNKLMVAGRKENHSLIRARIQLLGIEPDAYLLEDQNGPTTLMGTLFGGSKIVASNTNSPMYRCTAGFNVVIDSIYPGTITSAHCMHYNEYWNRVYFDIGTSSGSIKGEEIGQFMADGYPNKLDAIIFGNTNFVHTLYGKIITTQNSLVGVKPMAPLAQNTPVCTSGGTNGWRCGTQGVTNRQAWVGSEIFTFAEATFCGAGGDSGGPVINDKNNALGVYTGAKGNYPQGTCGAVFGGNPVSFFQPLAPYLDRHPNVVLMTE</sequence>
<organism evidence="7 8">
    <name type="scientific">Paracidovorax citrulli</name>
    <name type="common">Acidovorax citrulli</name>
    <dbReference type="NCBI Taxonomy" id="80869"/>
    <lineage>
        <taxon>Bacteria</taxon>
        <taxon>Pseudomonadati</taxon>
        <taxon>Pseudomonadota</taxon>
        <taxon>Betaproteobacteria</taxon>
        <taxon>Burkholderiales</taxon>
        <taxon>Comamonadaceae</taxon>
        <taxon>Paracidovorax</taxon>
    </lineage>
</organism>
<comment type="similarity">
    <text evidence="1">Belongs to the peptidase S1 family.</text>
</comment>
<dbReference type="Gene3D" id="2.40.10.10">
    <property type="entry name" value="Trypsin-like serine proteases"/>
    <property type="match status" value="2"/>
</dbReference>
<dbReference type="PRINTS" id="PR00861">
    <property type="entry name" value="ALYTICPTASE"/>
</dbReference>
<dbReference type="InterPro" id="IPR001316">
    <property type="entry name" value="Pept_S1A_streptogrisin"/>
</dbReference>
<gene>
    <name evidence="7" type="ORF">QRO08_19515</name>
</gene>
<keyword evidence="2" id="KW-0645">Protease</keyword>
<evidence type="ECO:0000256" key="1">
    <source>
        <dbReference type="ARBA" id="ARBA00007664"/>
    </source>
</evidence>
<accession>A0ABY9AME2</accession>
<evidence type="ECO:0000313" key="8">
    <source>
        <dbReference type="Proteomes" id="UP001242732"/>
    </source>
</evidence>
<evidence type="ECO:0000256" key="2">
    <source>
        <dbReference type="ARBA" id="ARBA00022670"/>
    </source>
</evidence>
<evidence type="ECO:0000256" key="4">
    <source>
        <dbReference type="ARBA" id="ARBA00022825"/>
    </source>
</evidence>
<dbReference type="RefSeq" id="WP_011794227.1">
    <property type="nucleotide sequence ID" value="NZ_CP023687.1"/>
</dbReference>
<evidence type="ECO:0000256" key="6">
    <source>
        <dbReference type="SAM" id="SignalP"/>
    </source>
</evidence>
<feature type="signal peptide" evidence="6">
    <location>
        <begin position="1"/>
        <end position="22"/>
    </location>
</feature>
<reference evidence="7 8" key="1">
    <citation type="submission" date="2023-06" db="EMBL/GenBank/DDBJ databases">
        <authorList>
            <person name="Ham H."/>
            <person name="Park D.S."/>
        </authorList>
    </citation>
    <scope>NUCLEOTIDE SEQUENCE [LARGE SCALE GENOMIC DNA]</scope>
    <source>
        <strain evidence="7 8">KACC 17005</strain>
    </source>
</reference>
<dbReference type="CDD" id="cd21112">
    <property type="entry name" value="alphaLP-like"/>
    <property type="match status" value="1"/>
</dbReference>
<feature type="chain" id="PRO_5046369778" evidence="6">
    <location>
        <begin position="23"/>
        <end position="419"/>
    </location>
</feature>
<dbReference type="EMBL" id="CP127363">
    <property type="protein sequence ID" value="WIY47987.1"/>
    <property type="molecule type" value="Genomic_DNA"/>
</dbReference>
<dbReference type="SUPFAM" id="SSF50494">
    <property type="entry name" value="Trypsin-like serine proteases"/>
    <property type="match status" value="1"/>
</dbReference>
<dbReference type="Proteomes" id="UP001242732">
    <property type="component" value="Chromosome"/>
</dbReference>
<protein>
    <submittedName>
        <fullName evidence="7">S1 family peptidase</fullName>
    </submittedName>
</protein>
<evidence type="ECO:0000256" key="3">
    <source>
        <dbReference type="ARBA" id="ARBA00022801"/>
    </source>
</evidence>
<dbReference type="InterPro" id="IPR009003">
    <property type="entry name" value="Peptidase_S1_PA"/>
</dbReference>
<evidence type="ECO:0000313" key="7">
    <source>
        <dbReference type="EMBL" id="WIY47987.1"/>
    </source>
</evidence>
<proteinExistence type="inferred from homology"/>
<evidence type="ECO:0000256" key="5">
    <source>
        <dbReference type="ARBA" id="ARBA00023157"/>
    </source>
</evidence>
<dbReference type="InterPro" id="IPR043504">
    <property type="entry name" value="Peptidase_S1_PA_chymotrypsin"/>
</dbReference>
<keyword evidence="6" id="KW-0732">Signal</keyword>
<keyword evidence="8" id="KW-1185">Reference proteome</keyword>